<proteinExistence type="predicted"/>
<dbReference type="Proteomes" id="UP000295680">
    <property type="component" value="Unassembled WGS sequence"/>
</dbReference>
<dbReference type="EMBL" id="SLWS01000002">
    <property type="protein sequence ID" value="TCO62695.1"/>
    <property type="molecule type" value="Genomic_DNA"/>
</dbReference>
<name>A0A4R2K8I7_9PSEU</name>
<dbReference type="AlphaFoldDB" id="A0A4R2K8I7"/>
<evidence type="ECO:0000313" key="1">
    <source>
        <dbReference type="EMBL" id="TCO62695.1"/>
    </source>
</evidence>
<protein>
    <submittedName>
        <fullName evidence="1">Uncharacterized protein</fullName>
    </submittedName>
</protein>
<organism evidence="1 2">
    <name type="scientific">Actinocrispum wychmicini</name>
    <dbReference type="NCBI Taxonomy" id="1213861"/>
    <lineage>
        <taxon>Bacteria</taxon>
        <taxon>Bacillati</taxon>
        <taxon>Actinomycetota</taxon>
        <taxon>Actinomycetes</taxon>
        <taxon>Pseudonocardiales</taxon>
        <taxon>Pseudonocardiaceae</taxon>
        <taxon>Actinocrispum</taxon>
    </lineage>
</organism>
<gene>
    <name evidence="1" type="ORF">EV192_102834</name>
</gene>
<dbReference type="OrthoDB" id="3688489at2"/>
<keyword evidence="2" id="KW-1185">Reference proteome</keyword>
<dbReference type="RefSeq" id="WP_132114653.1">
    <property type="nucleotide sequence ID" value="NZ_SLWS01000002.1"/>
</dbReference>
<comment type="caution">
    <text evidence="1">The sequence shown here is derived from an EMBL/GenBank/DDBJ whole genome shotgun (WGS) entry which is preliminary data.</text>
</comment>
<sequence>MRRFNGDDDPEELTAWLAAGIRRVDAMNWRRWNFQLREALEWRKAGVADALTAAQWSAATVTPQTVGDWTEAGITASQAVRWHEFGYNLAKAREATKQGRGPESAFQQRQQLSATMKYSPIQERYQHFLQSGVPAHVLAGYLQSNWTDDEALTWAKLGIQHSDAKIWMRLGLTPPETKDLGEPMDVIEQWWRTGIPFDEVADWIGAGLTPTEAVEQRESGITQEQAAALRALRRAGGLAD</sequence>
<accession>A0A4R2K8I7</accession>
<reference evidence="1 2" key="1">
    <citation type="submission" date="2019-03" db="EMBL/GenBank/DDBJ databases">
        <title>Genomic Encyclopedia of Type Strains, Phase IV (KMG-IV): sequencing the most valuable type-strain genomes for metagenomic binning, comparative biology and taxonomic classification.</title>
        <authorList>
            <person name="Goeker M."/>
        </authorList>
    </citation>
    <scope>NUCLEOTIDE SEQUENCE [LARGE SCALE GENOMIC DNA]</scope>
    <source>
        <strain evidence="1 2">DSM 45934</strain>
    </source>
</reference>
<evidence type="ECO:0000313" key="2">
    <source>
        <dbReference type="Proteomes" id="UP000295680"/>
    </source>
</evidence>